<name>A0A2B0M059_BACCE</name>
<dbReference type="AlphaFoldDB" id="A0A2B0M059"/>
<organism evidence="1 2">
    <name type="scientific">Bacillus cereus</name>
    <dbReference type="NCBI Taxonomy" id="1396"/>
    <lineage>
        <taxon>Bacteria</taxon>
        <taxon>Bacillati</taxon>
        <taxon>Bacillota</taxon>
        <taxon>Bacilli</taxon>
        <taxon>Bacillales</taxon>
        <taxon>Bacillaceae</taxon>
        <taxon>Bacillus</taxon>
        <taxon>Bacillus cereus group</taxon>
    </lineage>
</organism>
<sequence length="81" mass="9662">MEKHFRDAHRFNSHNRASLEKDTICGCFYCLKIFDPIKINEWWDDDHTAVCPYCGIDSVIGENSGYKVTESFLKEMHQRWF</sequence>
<dbReference type="Proteomes" id="UP000242656">
    <property type="component" value="Unassembled WGS sequence"/>
</dbReference>
<accession>A0A2B0M059</accession>
<dbReference type="EMBL" id="NUWN01000070">
    <property type="protein sequence ID" value="PFK34176.1"/>
    <property type="molecule type" value="Genomic_DNA"/>
</dbReference>
<comment type="caution">
    <text evidence="1">The sequence shown here is derived from an EMBL/GenBank/DDBJ whole genome shotgun (WGS) entry which is preliminary data.</text>
</comment>
<gene>
    <name evidence="1" type="ORF">COI93_17495</name>
</gene>
<reference evidence="1 2" key="1">
    <citation type="submission" date="2017-09" db="EMBL/GenBank/DDBJ databases">
        <title>Large-scale bioinformatics analysis of Bacillus genomes uncovers conserved roles of natural products in bacterial physiology.</title>
        <authorList>
            <consortium name="Agbiome Team Llc"/>
            <person name="Bleich R.M."/>
            <person name="Grubbs K.J."/>
            <person name="Santa Maria K.C."/>
            <person name="Allen S.E."/>
            <person name="Farag S."/>
            <person name="Shank E.A."/>
            <person name="Bowers A."/>
        </authorList>
    </citation>
    <scope>NUCLEOTIDE SEQUENCE [LARGE SCALE GENOMIC DNA]</scope>
    <source>
        <strain evidence="1 2">AFS083043</strain>
    </source>
</reference>
<dbReference type="RefSeq" id="WP_098491864.1">
    <property type="nucleotide sequence ID" value="NZ_NUWN01000070.1"/>
</dbReference>
<proteinExistence type="predicted"/>
<evidence type="ECO:0000313" key="1">
    <source>
        <dbReference type="EMBL" id="PFK34176.1"/>
    </source>
</evidence>
<evidence type="ECO:0000313" key="2">
    <source>
        <dbReference type="Proteomes" id="UP000242656"/>
    </source>
</evidence>
<protein>
    <submittedName>
        <fullName evidence="1">Cytoplasmic protein</fullName>
    </submittedName>
</protein>